<keyword evidence="2" id="KW-0472">Membrane</keyword>
<feature type="transmembrane region" description="Helical" evidence="2">
    <location>
        <begin position="20"/>
        <end position="37"/>
    </location>
</feature>
<evidence type="ECO:0000256" key="1">
    <source>
        <dbReference type="SAM" id="MobiDB-lite"/>
    </source>
</evidence>
<accession>A0A919AU46</accession>
<feature type="transmembrane region" description="Helical" evidence="2">
    <location>
        <begin position="147"/>
        <end position="167"/>
    </location>
</feature>
<evidence type="ECO:0000313" key="3">
    <source>
        <dbReference type="EMBL" id="GHF24278.1"/>
    </source>
</evidence>
<feature type="transmembrane region" description="Helical" evidence="2">
    <location>
        <begin position="43"/>
        <end position="63"/>
    </location>
</feature>
<feature type="compositionally biased region" description="Basic and acidic residues" evidence="1">
    <location>
        <begin position="186"/>
        <end position="202"/>
    </location>
</feature>
<keyword evidence="4" id="KW-1185">Reference proteome</keyword>
<feature type="region of interest" description="Disordered" evidence="1">
    <location>
        <begin position="95"/>
        <end position="120"/>
    </location>
</feature>
<protein>
    <submittedName>
        <fullName evidence="3">Uncharacterized protein</fullName>
    </submittedName>
</protein>
<comment type="caution">
    <text evidence="3">The sequence shown here is derived from an EMBL/GenBank/DDBJ whole genome shotgun (WGS) entry which is preliminary data.</text>
</comment>
<dbReference type="RefSeq" id="WP_190127310.1">
    <property type="nucleotide sequence ID" value="NZ_BNBD01000001.1"/>
</dbReference>
<organism evidence="3 4">
    <name type="scientific">Streptomyces mashuensis</name>
    <dbReference type="NCBI Taxonomy" id="33904"/>
    <lineage>
        <taxon>Bacteria</taxon>
        <taxon>Bacillati</taxon>
        <taxon>Actinomycetota</taxon>
        <taxon>Actinomycetes</taxon>
        <taxon>Kitasatosporales</taxon>
        <taxon>Streptomycetaceae</taxon>
        <taxon>Streptomyces</taxon>
    </lineage>
</organism>
<proteinExistence type="predicted"/>
<keyword evidence="2" id="KW-0812">Transmembrane</keyword>
<dbReference type="Proteomes" id="UP000638313">
    <property type="component" value="Unassembled WGS sequence"/>
</dbReference>
<feature type="region of interest" description="Disordered" evidence="1">
    <location>
        <begin position="169"/>
        <end position="312"/>
    </location>
</feature>
<name>A0A919AU46_9ACTN</name>
<gene>
    <name evidence="3" type="ORF">GCM10010218_00940</name>
</gene>
<keyword evidence="2" id="KW-1133">Transmembrane helix</keyword>
<dbReference type="AlphaFoldDB" id="A0A919AU46"/>
<feature type="compositionally biased region" description="Gly residues" evidence="1">
    <location>
        <begin position="263"/>
        <end position="286"/>
    </location>
</feature>
<evidence type="ECO:0000313" key="4">
    <source>
        <dbReference type="Proteomes" id="UP000638313"/>
    </source>
</evidence>
<reference evidence="3" key="1">
    <citation type="journal article" date="2014" name="Int. J. Syst. Evol. Microbiol.">
        <title>Complete genome sequence of Corynebacterium casei LMG S-19264T (=DSM 44701T), isolated from a smear-ripened cheese.</title>
        <authorList>
            <consortium name="US DOE Joint Genome Institute (JGI-PGF)"/>
            <person name="Walter F."/>
            <person name="Albersmeier A."/>
            <person name="Kalinowski J."/>
            <person name="Ruckert C."/>
        </authorList>
    </citation>
    <scope>NUCLEOTIDE SEQUENCE</scope>
    <source>
        <strain evidence="3">JCM 4059</strain>
    </source>
</reference>
<sequence>MDDKPETGAKTKVRRLELSIAQVAGSALAAVVAALLAGKLGVYGTVLGAGVVSVVATTGGTVFQHLFRRTGEQIREVTVQAPPRLRRVPVRDAGRAVGRTPDSGAYAGARPGAEGDPHFEGYPHGYSEEYSPATTHGTRMRGWKRPLIGAAAVFLLAMGTVTAVELVSGSSADGDKGGTTVSRLFQPEKRQDPQEDNDRSPGPDHSPGSGQEGGDRGATPGPDASQGGGTGKPSPDPHTSPSSGGGKPSPGPTPAPSSSPDAGKGGTDGKADGSGGTTGQGSGGTTGQSAPPAAGQNVAAGTGTGPTAGTRS</sequence>
<evidence type="ECO:0000256" key="2">
    <source>
        <dbReference type="SAM" id="Phobius"/>
    </source>
</evidence>
<feature type="compositionally biased region" description="Low complexity" evidence="1">
    <location>
        <begin position="299"/>
        <end position="312"/>
    </location>
</feature>
<reference evidence="3" key="2">
    <citation type="submission" date="2020-09" db="EMBL/GenBank/DDBJ databases">
        <authorList>
            <person name="Sun Q."/>
            <person name="Ohkuma M."/>
        </authorList>
    </citation>
    <scope>NUCLEOTIDE SEQUENCE</scope>
    <source>
        <strain evidence="3">JCM 4059</strain>
    </source>
</reference>
<dbReference type="EMBL" id="BNBD01000001">
    <property type="protein sequence ID" value="GHF24278.1"/>
    <property type="molecule type" value="Genomic_DNA"/>
</dbReference>